<evidence type="ECO:0000256" key="8">
    <source>
        <dbReference type="ARBA" id="ARBA00035363"/>
    </source>
</evidence>
<keyword evidence="10" id="KW-1185">Reference proteome</keyword>
<comment type="subcellular location">
    <subcellularLocation>
        <location evidence="1">Mitochondrion</location>
    </subcellularLocation>
</comment>
<organism evidence="9 10">
    <name type="scientific">Necator americanus</name>
    <name type="common">Human hookworm</name>
    <dbReference type="NCBI Taxonomy" id="51031"/>
    <lineage>
        <taxon>Eukaryota</taxon>
        <taxon>Metazoa</taxon>
        <taxon>Ecdysozoa</taxon>
        <taxon>Nematoda</taxon>
        <taxon>Chromadorea</taxon>
        <taxon>Rhabditida</taxon>
        <taxon>Rhabditina</taxon>
        <taxon>Rhabditomorpha</taxon>
        <taxon>Strongyloidea</taxon>
        <taxon>Ancylostomatidae</taxon>
        <taxon>Bunostominae</taxon>
        <taxon>Necator</taxon>
    </lineage>
</organism>
<keyword evidence="5" id="KW-0496">Mitochondrion</keyword>
<protein>
    <recommendedName>
        <fullName evidence="7">Small ribosomal subunit protein mS31</fullName>
    </recommendedName>
    <alternativeName>
        <fullName evidence="8">28S ribosomal protein S31, mitochondrial</fullName>
    </alternativeName>
</protein>
<dbReference type="PANTHER" id="PTHR13231">
    <property type="entry name" value="MITOCHONDRIAL RIBOSOMAL PROTEIN S31"/>
    <property type="match status" value="1"/>
</dbReference>
<reference evidence="9 10" key="1">
    <citation type="submission" date="2023-08" db="EMBL/GenBank/DDBJ databases">
        <title>A Necator americanus chromosomal reference genome.</title>
        <authorList>
            <person name="Ilik V."/>
            <person name="Petrzelkova K.J."/>
            <person name="Pardy F."/>
            <person name="Fuh T."/>
            <person name="Niatou-Singa F.S."/>
            <person name="Gouil Q."/>
            <person name="Baker L."/>
            <person name="Ritchie M.E."/>
            <person name="Jex A.R."/>
            <person name="Gazzola D."/>
            <person name="Li H."/>
            <person name="Toshio Fujiwara R."/>
            <person name="Zhan B."/>
            <person name="Aroian R.V."/>
            <person name="Pafco B."/>
            <person name="Schwarz E.M."/>
        </authorList>
    </citation>
    <scope>NUCLEOTIDE SEQUENCE [LARGE SCALE GENOMIC DNA]</scope>
    <source>
        <strain evidence="9 10">Aroian</strain>
        <tissue evidence="9">Whole animal</tissue>
    </source>
</reference>
<keyword evidence="3" id="KW-0809">Transit peptide</keyword>
<comment type="caution">
    <text evidence="9">The sequence shown here is derived from an EMBL/GenBank/DDBJ whole genome shotgun (WGS) entry which is preliminary data.</text>
</comment>
<comment type="similarity">
    <text evidence="2">Belongs to the mitochondrion-specific ribosomal protein mS31 family.</text>
</comment>
<evidence type="ECO:0000256" key="6">
    <source>
        <dbReference type="ARBA" id="ARBA00023274"/>
    </source>
</evidence>
<dbReference type="PANTHER" id="PTHR13231:SF3">
    <property type="entry name" value="SMALL RIBOSOMAL SUBUNIT PROTEIN MS31"/>
    <property type="match status" value="1"/>
</dbReference>
<evidence type="ECO:0000256" key="7">
    <source>
        <dbReference type="ARBA" id="ARBA00035133"/>
    </source>
</evidence>
<keyword evidence="4" id="KW-0689">Ribosomal protein</keyword>
<dbReference type="EMBL" id="JAVFWL010000003">
    <property type="protein sequence ID" value="KAK6744535.1"/>
    <property type="molecule type" value="Genomic_DNA"/>
</dbReference>
<evidence type="ECO:0000256" key="1">
    <source>
        <dbReference type="ARBA" id="ARBA00004173"/>
    </source>
</evidence>
<sequence length="400" mass="45729">MERWFCSSVHRFKAMLKRVRPTFHAVRSTRRLLSSDDKKDTKKPVTASSKEVLGDELLDAVNSVAEGLHKDDPVAKKVTKNTLISKLISHEKATFDEATSAQMQDMLEDKAIQGLLSSVATDTKAASPLTNRSAQARQERRGLLLLRKEIFYQAVQSGVKPAEAQKLAENAVAEAHQRLTAKRKAQVEGAKAEEDLSRKQKVERVESEQKFYDYAMQMAEKMLYNDDMLASGSKGRRTIKPDPAVPSLLSGSKRLGIWNTVEDCRDVSLRFWQEWDSRAARIMNQSFGPENSFEEQIKWTNEGKQWPYPIDNEYMFGSESEVPFYEHIFLERHLPKLGLPKDGPIAHFMELVCVGLSKNPYMTLEKKMDHLHWFAKFFNAEKQALIQKLHEQEQLAAQNQ</sequence>
<evidence type="ECO:0000256" key="2">
    <source>
        <dbReference type="ARBA" id="ARBA00011057"/>
    </source>
</evidence>
<evidence type="ECO:0000256" key="3">
    <source>
        <dbReference type="ARBA" id="ARBA00022946"/>
    </source>
</evidence>
<gene>
    <name evidence="9" type="primary">Necator_chrIII.g12092</name>
    <name evidence="9" type="ORF">RB195_011326</name>
</gene>
<evidence type="ECO:0000256" key="5">
    <source>
        <dbReference type="ARBA" id="ARBA00023128"/>
    </source>
</evidence>
<evidence type="ECO:0000313" key="10">
    <source>
        <dbReference type="Proteomes" id="UP001303046"/>
    </source>
</evidence>
<name>A0ABR1D2Q7_NECAM</name>
<dbReference type="InterPro" id="IPR026299">
    <property type="entry name" value="MRP-S31"/>
</dbReference>
<dbReference type="Pfam" id="PF15433">
    <property type="entry name" value="MRP-S31"/>
    <property type="match status" value="1"/>
</dbReference>
<evidence type="ECO:0000256" key="4">
    <source>
        <dbReference type="ARBA" id="ARBA00022980"/>
    </source>
</evidence>
<accession>A0ABR1D2Q7</accession>
<evidence type="ECO:0000313" key="9">
    <source>
        <dbReference type="EMBL" id="KAK6744535.1"/>
    </source>
</evidence>
<dbReference type="Proteomes" id="UP001303046">
    <property type="component" value="Unassembled WGS sequence"/>
</dbReference>
<proteinExistence type="inferred from homology"/>
<keyword evidence="6" id="KW-0687">Ribonucleoprotein</keyword>